<dbReference type="RefSeq" id="WP_071804727.1">
    <property type="nucleotide sequence ID" value="NZ_MEIA01000098.1"/>
</dbReference>
<dbReference type="Gene3D" id="1.10.287.130">
    <property type="match status" value="1"/>
</dbReference>
<keyword evidence="9" id="KW-0418">Kinase</keyword>
<dbReference type="InterPro" id="IPR036890">
    <property type="entry name" value="HATPase_C_sf"/>
</dbReference>
<dbReference type="EC" id="2.7.13.3" evidence="3"/>
<accession>A0A1K0FNM4</accession>
<name>A0A1K0FNM4_9ACTN</name>
<evidence type="ECO:0000256" key="4">
    <source>
        <dbReference type="ARBA" id="ARBA00022475"/>
    </source>
</evidence>
<proteinExistence type="predicted"/>
<dbReference type="PANTHER" id="PTHR44936:SF9">
    <property type="entry name" value="SENSOR PROTEIN CREC"/>
    <property type="match status" value="1"/>
</dbReference>
<dbReference type="SUPFAM" id="SSF55874">
    <property type="entry name" value="ATPase domain of HSP90 chaperone/DNA topoisomerase II/histidine kinase"/>
    <property type="match status" value="1"/>
</dbReference>
<evidence type="ECO:0000256" key="3">
    <source>
        <dbReference type="ARBA" id="ARBA00012438"/>
    </source>
</evidence>
<evidence type="ECO:0000256" key="2">
    <source>
        <dbReference type="ARBA" id="ARBA00004651"/>
    </source>
</evidence>
<evidence type="ECO:0000256" key="10">
    <source>
        <dbReference type="ARBA" id="ARBA00022840"/>
    </source>
</evidence>
<dbReference type="EMBL" id="MEIA01000098">
    <property type="protein sequence ID" value="OJF14439.1"/>
    <property type="molecule type" value="Genomic_DNA"/>
</dbReference>
<comment type="caution">
    <text evidence="17">The sequence shown here is derived from an EMBL/GenBank/DDBJ whole genome shotgun (WGS) entry which is preliminary data.</text>
</comment>
<dbReference type="SMART" id="SM00387">
    <property type="entry name" value="HATPase_c"/>
    <property type="match status" value="1"/>
</dbReference>
<dbReference type="InterPro" id="IPR003661">
    <property type="entry name" value="HisK_dim/P_dom"/>
</dbReference>
<keyword evidence="10" id="KW-0067">ATP-binding</keyword>
<keyword evidence="5" id="KW-0597">Phosphoprotein</keyword>
<reference evidence="17 18" key="1">
    <citation type="submission" date="2016-09" db="EMBL/GenBank/DDBJ databases">
        <title>Couchioplanes caeruleus draft genome sequence.</title>
        <authorList>
            <person name="Sheehan J."/>
            <person name="Caffrey P."/>
        </authorList>
    </citation>
    <scope>NUCLEOTIDE SEQUENCE [LARGE SCALE GENOMIC DNA]</scope>
    <source>
        <strain evidence="17 18">DSM 43634</strain>
    </source>
</reference>
<dbReference type="GO" id="GO:0000155">
    <property type="term" value="F:phosphorelay sensor kinase activity"/>
    <property type="evidence" value="ECO:0007669"/>
    <property type="project" value="InterPro"/>
</dbReference>
<dbReference type="InterPro" id="IPR003594">
    <property type="entry name" value="HATPase_dom"/>
</dbReference>
<evidence type="ECO:0000256" key="5">
    <source>
        <dbReference type="ARBA" id="ARBA00022553"/>
    </source>
</evidence>
<dbReference type="Pfam" id="PF00672">
    <property type="entry name" value="HAMP"/>
    <property type="match status" value="1"/>
</dbReference>
<organism evidence="17 18">
    <name type="scientific">Couchioplanes caeruleus subsp. caeruleus</name>
    <dbReference type="NCBI Taxonomy" id="56427"/>
    <lineage>
        <taxon>Bacteria</taxon>
        <taxon>Bacillati</taxon>
        <taxon>Actinomycetota</taxon>
        <taxon>Actinomycetes</taxon>
        <taxon>Micromonosporales</taxon>
        <taxon>Micromonosporaceae</taxon>
        <taxon>Couchioplanes</taxon>
    </lineage>
</organism>
<evidence type="ECO:0000256" key="6">
    <source>
        <dbReference type="ARBA" id="ARBA00022679"/>
    </source>
</evidence>
<keyword evidence="14" id="KW-0472">Membrane</keyword>
<dbReference type="SMART" id="SM00304">
    <property type="entry name" value="HAMP"/>
    <property type="match status" value="1"/>
</dbReference>
<comment type="subcellular location">
    <subcellularLocation>
        <location evidence="2">Cell membrane</location>
        <topology evidence="2">Multi-pass membrane protein</topology>
    </subcellularLocation>
</comment>
<keyword evidence="6" id="KW-0808">Transferase</keyword>
<dbReference type="PANTHER" id="PTHR44936">
    <property type="entry name" value="SENSOR PROTEIN CREC"/>
    <property type="match status" value="1"/>
</dbReference>
<gene>
    <name evidence="17" type="ORF">BG844_09700</name>
</gene>
<evidence type="ECO:0000259" key="16">
    <source>
        <dbReference type="PROSITE" id="PS50885"/>
    </source>
</evidence>
<dbReference type="PROSITE" id="PS50109">
    <property type="entry name" value="HIS_KIN"/>
    <property type="match status" value="1"/>
</dbReference>
<dbReference type="InterPro" id="IPR005467">
    <property type="entry name" value="His_kinase_dom"/>
</dbReference>
<dbReference type="GO" id="GO:0005886">
    <property type="term" value="C:plasma membrane"/>
    <property type="evidence" value="ECO:0007669"/>
    <property type="project" value="UniProtKB-SubCell"/>
</dbReference>
<feature type="domain" description="HAMP" evidence="16">
    <location>
        <begin position="169"/>
        <end position="221"/>
    </location>
</feature>
<dbReference type="Pfam" id="PF00512">
    <property type="entry name" value="HisKA"/>
    <property type="match status" value="1"/>
</dbReference>
<feature type="transmembrane region" description="Helical" evidence="14">
    <location>
        <begin position="143"/>
        <end position="164"/>
    </location>
</feature>
<dbReference type="CDD" id="cd00082">
    <property type="entry name" value="HisKA"/>
    <property type="match status" value="1"/>
</dbReference>
<dbReference type="SUPFAM" id="SSF47384">
    <property type="entry name" value="Homodimeric domain of signal transducing histidine kinase"/>
    <property type="match status" value="1"/>
</dbReference>
<dbReference type="PROSITE" id="PS50885">
    <property type="entry name" value="HAMP"/>
    <property type="match status" value="1"/>
</dbReference>
<evidence type="ECO:0000313" key="18">
    <source>
        <dbReference type="Proteomes" id="UP000182486"/>
    </source>
</evidence>
<evidence type="ECO:0000256" key="7">
    <source>
        <dbReference type="ARBA" id="ARBA00022692"/>
    </source>
</evidence>
<evidence type="ECO:0000259" key="15">
    <source>
        <dbReference type="PROSITE" id="PS50109"/>
    </source>
</evidence>
<protein>
    <recommendedName>
        <fullName evidence="3">histidine kinase</fullName>
        <ecNumber evidence="3">2.7.13.3</ecNumber>
    </recommendedName>
</protein>
<keyword evidence="7 14" id="KW-0812">Transmembrane</keyword>
<dbReference type="InterPro" id="IPR036097">
    <property type="entry name" value="HisK_dim/P_sf"/>
</dbReference>
<dbReference type="InterPro" id="IPR003660">
    <property type="entry name" value="HAMP_dom"/>
</dbReference>
<keyword evidence="8" id="KW-0547">Nucleotide-binding</keyword>
<keyword evidence="11 14" id="KW-1133">Transmembrane helix</keyword>
<dbReference type="GO" id="GO:0005524">
    <property type="term" value="F:ATP binding"/>
    <property type="evidence" value="ECO:0007669"/>
    <property type="project" value="UniProtKB-KW"/>
</dbReference>
<keyword evidence="12" id="KW-0902">Two-component regulatory system</keyword>
<dbReference type="AlphaFoldDB" id="A0A1K0FNM4"/>
<dbReference type="Proteomes" id="UP000182486">
    <property type="component" value="Unassembled WGS sequence"/>
</dbReference>
<evidence type="ECO:0000256" key="11">
    <source>
        <dbReference type="ARBA" id="ARBA00022989"/>
    </source>
</evidence>
<evidence type="ECO:0000256" key="12">
    <source>
        <dbReference type="ARBA" id="ARBA00023012"/>
    </source>
</evidence>
<feature type="region of interest" description="Disordered" evidence="13">
    <location>
        <begin position="364"/>
        <end position="388"/>
    </location>
</feature>
<evidence type="ECO:0000256" key="8">
    <source>
        <dbReference type="ARBA" id="ARBA00022741"/>
    </source>
</evidence>
<feature type="domain" description="Histidine kinase" evidence="15">
    <location>
        <begin position="229"/>
        <end position="427"/>
    </location>
</feature>
<sequence>MRRSYVRVALAVTTLVALAFVIPLALLVQTAAQDRAMREAERQALGLSAVVVVAKDRDLVRNSIESTQAGHEGRLAAHLPAMGTIGTSRVDAGIVLQVRQQQSAGTVEVDGGRAYLRPVALPEGLIAVIEVYVPTASLRSGVALAWLVLIAEAIVLVGVSTFLADRLAARVVRATGDLARTAASLGGGSLHARVQPSGPREIEEVGGALNVLAERFVELLATERALAANLSHRLRVPLTALRLNTEALPAGADRDRQLRVVDRLENEINAVIVEAARPLAARPRLRCDLGAVVADRTEFWGALAEDQGRPWQADPPPEGITVPAAFSVVAEALDVLLGNVFHHTPETAACRVSVQRGPDGASVTVEDAGPGFRDPEAAVSRGASDADSTGLGLDIARRLAADTGGRFAVGRGELGGARVVLTLGLAAEDVPAPAPRRGLWSRLTGARSGGSGAHARR</sequence>
<evidence type="ECO:0000256" key="14">
    <source>
        <dbReference type="SAM" id="Phobius"/>
    </source>
</evidence>
<dbReference type="CDD" id="cd06225">
    <property type="entry name" value="HAMP"/>
    <property type="match status" value="1"/>
</dbReference>
<comment type="catalytic activity">
    <reaction evidence="1">
        <text>ATP + protein L-histidine = ADP + protein N-phospho-L-histidine.</text>
        <dbReference type="EC" id="2.7.13.3"/>
    </reaction>
</comment>
<dbReference type="InterPro" id="IPR050980">
    <property type="entry name" value="2C_sensor_his_kinase"/>
</dbReference>
<dbReference type="Pfam" id="PF02518">
    <property type="entry name" value="HATPase_c"/>
    <property type="match status" value="1"/>
</dbReference>
<keyword evidence="4" id="KW-1003">Cell membrane</keyword>
<evidence type="ECO:0000313" key="17">
    <source>
        <dbReference type="EMBL" id="OJF14439.1"/>
    </source>
</evidence>
<evidence type="ECO:0000256" key="9">
    <source>
        <dbReference type="ARBA" id="ARBA00022777"/>
    </source>
</evidence>
<evidence type="ECO:0000256" key="13">
    <source>
        <dbReference type="SAM" id="MobiDB-lite"/>
    </source>
</evidence>
<dbReference type="Gene3D" id="3.30.565.10">
    <property type="entry name" value="Histidine kinase-like ATPase, C-terminal domain"/>
    <property type="match status" value="1"/>
</dbReference>
<keyword evidence="18" id="KW-1185">Reference proteome</keyword>
<evidence type="ECO:0000256" key="1">
    <source>
        <dbReference type="ARBA" id="ARBA00000085"/>
    </source>
</evidence>